<evidence type="ECO:0000313" key="1">
    <source>
        <dbReference type="EMBL" id="TFK75920.1"/>
    </source>
</evidence>
<accession>A0ACD3BDJ4</accession>
<sequence>MPSQPLLGSLAVQAPSLTPHIVHVSPSTCHDLTLFKEILKEYRRLDDSIIMRLNRANANARDKARIEDMRKGNIQDRACLQVWRELIENWSRRTTLVNYCVSVVDQTLEEKRRAIKERSDDPRAQRKLQADMFADEVKRNHVHNELAVESIVMKRSLEAFKSRCPYFSPPTPDSEAEKLWDASRQHS</sequence>
<gene>
    <name evidence="1" type="ORF">BDN72DRAFT_867652</name>
</gene>
<organism evidence="1 2">
    <name type="scientific">Pluteus cervinus</name>
    <dbReference type="NCBI Taxonomy" id="181527"/>
    <lineage>
        <taxon>Eukaryota</taxon>
        <taxon>Fungi</taxon>
        <taxon>Dikarya</taxon>
        <taxon>Basidiomycota</taxon>
        <taxon>Agaricomycotina</taxon>
        <taxon>Agaricomycetes</taxon>
        <taxon>Agaricomycetidae</taxon>
        <taxon>Agaricales</taxon>
        <taxon>Pluteineae</taxon>
        <taxon>Pluteaceae</taxon>
        <taxon>Pluteus</taxon>
    </lineage>
</organism>
<reference evidence="1 2" key="1">
    <citation type="journal article" date="2019" name="Nat. Ecol. Evol.">
        <title>Megaphylogeny resolves global patterns of mushroom evolution.</title>
        <authorList>
            <person name="Varga T."/>
            <person name="Krizsan K."/>
            <person name="Foldi C."/>
            <person name="Dima B."/>
            <person name="Sanchez-Garcia M."/>
            <person name="Sanchez-Ramirez S."/>
            <person name="Szollosi G.J."/>
            <person name="Szarkandi J.G."/>
            <person name="Papp V."/>
            <person name="Albert L."/>
            <person name="Andreopoulos W."/>
            <person name="Angelini C."/>
            <person name="Antonin V."/>
            <person name="Barry K.W."/>
            <person name="Bougher N.L."/>
            <person name="Buchanan P."/>
            <person name="Buyck B."/>
            <person name="Bense V."/>
            <person name="Catcheside P."/>
            <person name="Chovatia M."/>
            <person name="Cooper J."/>
            <person name="Damon W."/>
            <person name="Desjardin D."/>
            <person name="Finy P."/>
            <person name="Geml J."/>
            <person name="Haridas S."/>
            <person name="Hughes K."/>
            <person name="Justo A."/>
            <person name="Karasinski D."/>
            <person name="Kautmanova I."/>
            <person name="Kiss B."/>
            <person name="Kocsube S."/>
            <person name="Kotiranta H."/>
            <person name="LaButti K.M."/>
            <person name="Lechner B.E."/>
            <person name="Liimatainen K."/>
            <person name="Lipzen A."/>
            <person name="Lukacs Z."/>
            <person name="Mihaltcheva S."/>
            <person name="Morgado L.N."/>
            <person name="Niskanen T."/>
            <person name="Noordeloos M.E."/>
            <person name="Ohm R.A."/>
            <person name="Ortiz-Santana B."/>
            <person name="Ovrebo C."/>
            <person name="Racz N."/>
            <person name="Riley R."/>
            <person name="Savchenko A."/>
            <person name="Shiryaev A."/>
            <person name="Soop K."/>
            <person name="Spirin V."/>
            <person name="Szebenyi C."/>
            <person name="Tomsovsky M."/>
            <person name="Tulloss R.E."/>
            <person name="Uehling J."/>
            <person name="Grigoriev I.V."/>
            <person name="Vagvolgyi C."/>
            <person name="Papp T."/>
            <person name="Martin F.M."/>
            <person name="Miettinen O."/>
            <person name="Hibbett D.S."/>
            <person name="Nagy L.G."/>
        </authorList>
    </citation>
    <scope>NUCLEOTIDE SEQUENCE [LARGE SCALE GENOMIC DNA]</scope>
    <source>
        <strain evidence="1 2">NL-1719</strain>
    </source>
</reference>
<dbReference type="Proteomes" id="UP000308600">
    <property type="component" value="Unassembled WGS sequence"/>
</dbReference>
<keyword evidence="2" id="KW-1185">Reference proteome</keyword>
<protein>
    <submittedName>
        <fullName evidence="1">Uncharacterized protein</fullName>
    </submittedName>
</protein>
<proteinExistence type="predicted"/>
<name>A0ACD3BDJ4_9AGAR</name>
<evidence type="ECO:0000313" key="2">
    <source>
        <dbReference type="Proteomes" id="UP000308600"/>
    </source>
</evidence>
<dbReference type="EMBL" id="ML208261">
    <property type="protein sequence ID" value="TFK75920.1"/>
    <property type="molecule type" value="Genomic_DNA"/>
</dbReference>